<feature type="transmembrane region" description="Helical" evidence="1">
    <location>
        <begin position="12"/>
        <end position="33"/>
    </location>
</feature>
<protein>
    <submittedName>
        <fullName evidence="2">Uncharacterized protein</fullName>
    </submittedName>
</protein>
<dbReference type="RefSeq" id="WP_150277793.1">
    <property type="nucleotide sequence ID" value="NZ_BMFF01000001.1"/>
</dbReference>
<evidence type="ECO:0000313" key="3">
    <source>
        <dbReference type="Proteomes" id="UP000638188"/>
    </source>
</evidence>
<organism evidence="2 3">
    <name type="scientific">Halopseudomonas salina</name>
    <dbReference type="NCBI Taxonomy" id="1323744"/>
    <lineage>
        <taxon>Bacteria</taxon>
        <taxon>Pseudomonadati</taxon>
        <taxon>Pseudomonadota</taxon>
        <taxon>Gammaproteobacteria</taxon>
        <taxon>Pseudomonadales</taxon>
        <taxon>Pseudomonadaceae</taxon>
        <taxon>Halopseudomonas</taxon>
    </lineage>
</organism>
<reference evidence="3" key="1">
    <citation type="journal article" date="2019" name="Int. J. Syst. Evol. Microbiol.">
        <title>The Global Catalogue of Microorganisms (GCM) 10K type strain sequencing project: providing services to taxonomists for standard genome sequencing and annotation.</title>
        <authorList>
            <consortium name="The Broad Institute Genomics Platform"/>
            <consortium name="The Broad Institute Genome Sequencing Center for Infectious Disease"/>
            <person name="Wu L."/>
            <person name="Ma J."/>
        </authorList>
    </citation>
    <scope>NUCLEOTIDE SEQUENCE [LARGE SCALE GENOMIC DNA]</scope>
    <source>
        <strain evidence="3">CGMCC 1.12482</strain>
    </source>
</reference>
<dbReference type="Proteomes" id="UP000638188">
    <property type="component" value="Unassembled WGS sequence"/>
</dbReference>
<name>A0ABQ1NTT7_9GAMM</name>
<evidence type="ECO:0000313" key="2">
    <source>
        <dbReference type="EMBL" id="GGC84937.1"/>
    </source>
</evidence>
<dbReference type="EMBL" id="BMFF01000001">
    <property type="protein sequence ID" value="GGC84937.1"/>
    <property type="molecule type" value="Genomic_DNA"/>
</dbReference>
<proteinExistence type="predicted"/>
<gene>
    <name evidence="2" type="ORF">GCM10007418_00890</name>
</gene>
<keyword evidence="1" id="KW-0812">Transmembrane</keyword>
<comment type="caution">
    <text evidence="2">The sequence shown here is derived from an EMBL/GenBank/DDBJ whole genome shotgun (WGS) entry which is preliminary data.</text>
</comment>
<keyword evidence="3" id="KW-1185">Reference proteome</keyword>
<accession>A0ABQ1NTT7</accession>
<keyword evidence="1" id="KW-1133">Transmembrane helix</keyword>
<sequence>MSDSKEMNKIPMILTAFATVFATVMVLYFYGYLNFSREEQGMVVAEFSLIKVGSAEAGQMRSRAADQVAECVDGILILHDSRHNGLSGLLIDDRQRVVRCSAQSVPVAE</sequence>
<evidence type="ECO:0000256" key="1">
    <source>
        <dbReference type="SAM" id="Phobius"/>
    </source>
</evidence>
<keyword evidence="1" id="KW-0472">Membrane</keyword>